<accession>A0A315ZFL7</accession>
<organism evidence="2 3">
    <name type="scientific">Sediminitomix flava</name>
    <dbReference type="NCBI Taxonomy" id="379075"/>
    <lineage>
        <taxon>Bacteria</taxon>
        <taxon>Pseudomonadati</taxon>
        <taxon>Bacteroidota</taxon>
        <taxon>Cytophagia</taxon>
        <taxon>Cytophagales</taxon>
        <taxon>Flammeovirgaceae</taxon>
        <taxon>Sediminitomix</taxon>
    </lineage>
</organism>
<feature type="transmembrane region" description="Helical" evidence="1">
    <location>
        <begin position="44"/>
        <end position="61"/>
    </location>
</feature>
<keyword evidence="1" id="KW-0812">Transmembrane</keyword>
<dbReference type="Proteomes" id="UP000245535">
    <property type="component" value="Unassembled WGS sequence"/>
</dbReference>
<comment type="caution">
    <text evidence="2">The sequence shown here is derived from an EMBL/GenBank/DDBJ whole genome shotgun (WGS) entry which is preliminary data.</text>
</comment>
<evidence type="ECO:0000256" key="1">
    <source>
        <dbReference type="SAM" id="Phobius"/>
    </source>
</evidence>
<keyword evidence="3" id="KW-1185">Reference proteome</keyword>
<protein>
    <submittedName>
        <fullName evidence="2">Uncharacterized protein</fullName>
    </submittedName>
</protein>
<dbReference type="RefSeq" id="WP_109615629.1">
    <property type="nucleotide sequence ID" value="NZ_QGDO01000001.1"/>
</dbReference>
<dbReference type="EMBL" id="QGDO01000001">
    <property type="protein sequence ID" value="PWJ44112.1"/>
    <property type="molecule type" value="Genomic_DNA"/>
</dbReference>
<reference evidence="2 3" key="1">
    <citation type="submission" date="2018-03" db="EMBL/GenBank/DDBJ databases">
        <title>Genomic Encyclopedia of Archaeal and Bacterial Type Strains, Phase II (KMG-II): from individual species to whole genera.</title>
        <authorList>
            <person name="Goeker M."/>
        </authorList>
    </citation>
    <scope>NUCLEOTIDE SEQUENCE [LARGE SCALE GENOMIC DNA]</scope>
    <source>
        <strain evidence="2 3">DSM 28229</strain>
    </source>
</reference>
<feature type="transmembrane region" description="Helical" evidence="1">
    <location>
        <begin position="20"/>
        <end position="38"/>
    </location>
</feature>
<proteinExistence type="predicted"/>
<name>A0A315ZFL7_SEDFL</name>
<keyword evidence="1" id="KW-1133">Transmembrane helix</keyword>
<keyword evidence="1" id="KW-0472">Membrane</keyword>
<gene>
    <name evidence="2" type="ORF">BC781_101462</name>
</gene>
<evidence type="ECO:0000313" key="3">
    <source>
        <dbReference type="Proteomes" id="UP000245535"/>
    </source>
</evidence>
<evidence type="ECO:0000313" key="2">
    <source>
        <dbReference type="EMBL" id="PWJ44112.1"/>
    </source>
</evidence>
<dbReference type="AlphaFoldDB" id="A0A315ZFL7"/>
<sequence>MEPNKYTGVDDKKPMIPKSIWWKVGVGAVGLYVAYSLLGNVAGFLMGAVVGYVIGIGSKWFQKSDKK</sequence>